<dbReference type="Proteomes" id="UP001595843">
    <property type="component" value="Unassembled WGS sequence"/>
</dbReference>
<name>A0ABV8JHZ0_9BACL</name>
<reference evidence="2" key="1">
    <citation type="journal article" date="2019" name="Int. J. Syst. Evol. Microbiol.">
        <title>The Global Catalogue of Microorganisms (GCM) 10K type strain sequencing project: providing services to taxonomists for standard genome sequencing and annotation.</title>
        <authorList>
            <consortium name="The Broad Institute Genomics Platform"/>
            <consortium name="The Broad Institute Genome Sequencing Center for Infectious Disease"/>
            <person name="Wu L."/>
            <person name="Ma J."/>
        </authorList>
    </citation>
    <scope>NUCLEOTIDE SEQUENCE [LARGE SCALE GENOMIC DNA]</scope>
    <source>
        <strain evidence="2">IBRC-M 10813</strain>
    </source>
</reference>
<dbReference type="EMBL" id="JBHSAP010000015">
    <property type="protein sequence ID" value="MFC4077527.1"/>
    <property type="molecule type" value="Genomic_DNA"/>
</dbReference>
<gene>
    <name evidence="1" type="ORF">ACFOUO_12035</name>
</gene>
<protein>
    <submittedName>
        <fullName evidence="1">Uncharacterized protein</fullName>
    </submittedName>
</protein>
<accession>A0ABV8JHZ0</accession>
<evidence type="ECO:0000313" key="2">
    <source>
        <dbReference type="Proteomes" id="UP001595843"/>
    </source>
</evidence>
<proteinExistence type="predicted"/>
<comment type="caution">
    <text evidence="1">The sequence shown here is derived from an EMBL/GenBank/DDBJ whole genome shotgun (WGS) entry which is preliminary data.</text>
</comment>
<keyword evidence="2" id="KW-1185">Reference proteome</keyword>
<sequence>MAGKPTDTMSMVQEKQGKNQSTINLQLNMEEILSTAKEGLLALGVNPGLQVLQAIPSDTEKRVSWADKKLWKSHGFDPVRGKNLREGPKYIF</sequence>
<organism evidence="1 2">
    <name type="scientific">Salinithrix halophila</name>
    <dbReference type="NCBI Taxonomy" id="1485204"/>
    <lineage>
        <taxon>Bacteria</taxon>
        <taxon>Bacillati</taxon>
        <taxon>Bacillota</taxon>
        <taxon>Bacilli</taxon>
        <taxon>Bacillales</taxon>
        <taxon>Thermoactinomycetaceae</taxon>
        <taxon>Salinithrix</taxon>
    </lineage>
</organism>
<evidence type="ECO:0000313" key="1">
    <source>
        <dbReference type="EMBL" id="MFC4077527.1"/>
    </source>
</evidence>